<dbReference type="AlphaFoldDB" id="A0A820KKU3"/>
<name>A0A820KKU3_9BILA</name>
<feature type="non-terminal residue" evidence="1">
    <location>
        <position position="1"/>
    </location>
</feature>
<evidence type="ECO:0000313" key="2">
    <source>
        <dbReference type="Proteomes" id="UP000663881"/>
    </source>
</evidence>
<protein>
    <submittedName>
        <fullName evidence="1">Uncharacterized protein</fullName>
    </submittedName>
</protein>
<organism evidence="1 2">
    <name type="scientific">Adineta steineri</name>
    <dbReference type="NCBI Taxonomy" id="433720"/>
    <lineage>
        <taxon>Eukaryota</taxon>
        <taxon>Metazoa</taxon>
        <taxon>Spiralia</taxon>
        <taxon>Gnathifera</taxon>
        <taxon>Rotifera</taxon>
        <taxon>Eurotatoria</taxon>
        <taxon>Bdelloidea</taxon>
        <taxon>Adinetida</taxon>
        <taxon>Adinetidae</taxon>
        <taxon>Adineta</taxon>
    </lineage>
</organism>
<dbReference type="Proteomes" id="UP000663881">
    <property type="component" value="Unassembled WGS sequence"/>
</dbReference>
<accession>A0A820KKU3</accession>
<sequence>QLSNAMGLPSCIKTTLMPFLEASHSTIKVFVKSGVANTGAMHITCLRSSKAFIASGVQENASFLVRVVRGSAILP</sequence>
<comment type="caution">
    <text evidence="1">The sequence shown here is derived from an EMBL/GenBank/DDBJ whole genome shotgun (WGS) entry which is preliminary data.</text>
</comment>
<evidence type="ECO:0000313" key="1">
    <source>
        <dbReference type="EMBL" id="CAF4344334.1"/>
    </source>
</evidence>
<proteinExistence type="predicted"/>
<dbReference type="EMBL" id="CAJOAY010020959">
    <property type="protein sequence ID" value="CAF4344334.1"/>
    <property type="molecule type" value="Genomic_DNA"/>
</dbReference>
<reference evidence="1" key="1">
    <citation type="submission" date="2021-02" db="EMBL/GenBank/DDBJ databases">
        <authorList>
            <person name="Nowell W R."/>
        </authorList>
    </citation>
    <scope>NUCLEOTIDE SEQUENCE</scope>
</reference>
<gene>
    <name evidence="1" type="ORF">OKA104_LOCUS48457</name>
</gene>